<dbReference type="AlphaFoldDB" id="A0A0E0FRW4"/>
<dbReference type="EnsemblPlants" id="ONIVA01G32040.1">
    <property type="protein sequence ID" value="ONIVA01G32040.1"/>
    <property type="gene ID" value="ONIVA01G32040"/>
</dbReference>
<dbReference type="Proteomes" id="UP000006591">
    <property type="component" value="Chromosome 1"/>
</dbReference>
<dbReference type="InterPro" id="IPR055411">
    <property type="entry name" value="LRR_FXL15/At3g58940/PEG3-like"/>
</dbReference>
<evidence type="ECO:0000313" key="3">
    <source>
        <dbReference type="Proteomes" id="UP000006591"/>
    </source>
</evidence>
<proteinExistence type="predicted"/>
<organism evidence="2">
    <name type="scientific">Oryza nivara</name>
    <name type="common">Indian wild rice</name>
    <name type="synonym">Oryza sativa f. spontanea</name>
    <dbReference type="NCBI Taxonomy" id="4536"/>
    <lineage>
        <taxon>Eukaryota</taxon>
        <taxon>Viridiplantae</taxon>
        <taxon>Streptophyta</taxon>
        <taxon>Embryophyta</taxon>
        <taxon>Tracheophyta</taxon>
        <taxon>Spermatophyta</taxon>
        <taxon>Magnoliopsida</taxon>
        <taxon>Liliopsida</taxon>
        <taxon>Poales</taxon>
        <taxon>Poaceae</taxon>
        <taxon>BOP clade</taxon>
        <taxon>Oryzoideae</taxon>
        <taxon>Oryzeae</taxon>
        <taxon>Oryzinae</taxon>
        <taxon>Oryza</taxon>
    </lineage>
</organism>
<dbReference type="Gramene" id="ONIVA01G32040.1">
    <property type="protein sequence ID" value="ONIVA01G32040.1"/>
    <property type="gene ID" value="ONIVA01G32040"/>
</dbReference>
<reference evidence="2" key="1">
    <citation type="submission" date="2015-04" db="UniProtKB">
        <authorList>
            <consortium name="EnsemblPlants"/>
        </authorList>
    </citation>
    <scope>IDENTIFICATION</scope>
    <source>
        <strain evidence="2">SL10</strain>
    </source>
</reference>
<reference evidence="2" key="2">
    <citation type="submission" date="2018-04" db="EMBL/GenBank/DDBJ databases">
        <title>OnivRS2 (Oryza nivara Reference Sequence Version 2).</title>
        <authorList>
            <person name="Zhang J."/>
            <person name="Kudrna D."/>
            <person name="Lee S."/>
            <person name="Talag J."/>
            <person name="Rajasekar S."/>
            <person name="Welchert J."/>
            <person name="Hsing Y.-I."/>
            <person name="Wing R.A."/>
        </authorList>
    </citation>
    <scope>NUCLEOTIDE SEQUENCE [LARGE SCALE GENOMIC DNA]</scope>
</reference>
<evidence type="ECO:0000259" key="1">
    <source>
        <dbReference type="Pfam" id="PF24758"/>
    </source>
</evidence>
<dbReference type="Pfam" id="PF24758">
    <property type="entry name" value="LRR_At5g56370"/>
    <property type="match status" value="1"/>
</dbReference>
<dbReference type="PANTHER" id="PTHR32141">
    <property type="match status" value="1"/>
</dbReference>
<sequence length="504" mass="57225">MVQLEELISCLPPPPATTITHRKMLARRKTMEMAVVSDPAPAAVTNLNYAGATRSSPVAANIRDTPMMRDVLSHLPVKMVRELGPLFASEFWLSTVMEIDDEQLLPQNGEQVDLIERVGSVLSTQDGPFPTVRLTNLCFQPFGVQELHCIDDDESAFIILMSWFNLFNSKKVTKFIFLNRAQPTAKLLFVPENIPKWWRLETLYLCQIRFKDPSGTIDFHLPNLAELGIVNCEFHHDTLMKMVAQCPKLERLSLAFLEFSTKIHFESNSLKRMVLWNYSARDSVRIVAPKLCRLILHNVGTSEPQPHDEHPDPGDHRTMVLSMNSEIDMDLEVLGYIDLNSHVPLSSEGQSCKSVRTLGVQLGFGHDNEFHTMRRLLKYFPSVENLYIQSTKLDNVTIDLTEDRIIDLFEPIEDRKIMMVVYEAFKGSDHELCLASVLLQRLPSLQKMTIFYDREISDLVINKSHSTLQAAMLGATVELNFCACPESSWTLQEALNADHLASKP</sequence>
<dbReference type="PANTHER" id="PTHR32141:SF179">
    <property type="entry name" value="F-BOX DOMAIN-CONTAINING PROTEIN"/>
    <property type="match status" value="1"/>
</dbReference>
<name>A0A0E0FRW4_ORYNI</name>
<dbReference type="STRING" id="4536.A0A0E0FRW4"/>
<dbReference type="InterPro" id="IPR032675">
    <property type="entry name" value="LRR_dom_sf"/>
</dbReference>
<feature type="domain" description="F-box/LRR-repeat protein 15/At3g58940/PEG3-like LRR" evidence="1">
    <location>
        <begin position="161"/>
        <end position="388"/>
    </location>
</feature>
<evidence type="ECO:0000313" key="2">
    <source>
        <dbReference type="EnsemblPlants" id="ONIVA01G32040.1"/>
    </source>
</evidence>
<dbReference type="HOGENOM" id="CLU_541201_0_0_1"/>
<protein>
    <recommendedName>
        <fullName evidence="1">F-box/LRR-repeat protein 15/At3g58940/PEG3-like LRR domain-containing protein</fullName>
    </recommendedName>
</protein>
<dbReference type="SUPFAM" id="SSF52047">
    <property type="entry name" value="RNI-like"/>
    <property type="match status" value="1"/>
</dbReference>
<keyword evidence="3" id="KW-1185">Reference proteome</keyword>
<dbReference type="OMA" id="MNSEIDM"/>
<dbReference type="InterPro" id="IPR055302">
    <property type="entry name" value="F-box_dom-containing"/>
</dbReference>
<dbReference type="Gene3D" id="3.80.10.10">
    <property type="entry name" value="Ribonuclease Inhibitor"/>
    <property type="match status" value="1"/>
</dbReference>
<accession>A0A0E0FRW4</accession>